<gene>
    <name evidence="2" type="ORF">Q765_12920</name>
</gene>
<dbReference type="eggNOG" id="ENOG5033WKW">
    <property type="taxonomic scope" value="Bacteria"/>
</dbReference>
<name>A0A0A2M3B3_9FLAO</name>
<dbReference type="PROSITE" id="PS51257">
    <property type="entry name" value="PROKAR_LIPOPROTEIN"/>
    <property type="match status" value="1"/>
</dbReference>
<reference evidence="2 3" key="1">
    <citation type="submission" date="2013-09" db="EMBL/GenBank/DDBJ databases">
        <authorList>
            <person name="Zeng Z."/>
            <person name="Chen C."/>
        </authorList>
    </citation>
    <scope>NUCLEOTIDE SEQUENCE [LARGE SCALE GENOMIC DNA]</scope>
    <source>
        <strain evidence="2 3">WB 3.3-2</strain>
    </source>
</reference>
<dbReference type="EMBL" id="JRLX01000014">
    <property type="protein sequence ID" value="KGO85963.1"/>
    <property type="molecule type" value="Genomic_DNA"/>
</dbReference>
<sequence length="298" mass="32472">MKHLKKVFIFLFAALMASCSSEDADAVNDGTTPITGADNFTYKIDGRTVAINNTIAQRSGSTIAVAGYAADGTAIAVEFNEFGNLKDITAYSISNFDVPTRSEYHYFKSNYINFELVAIDATAKKVKVTFSGKVYDEEYDLTSDYSTVEGSFQVTYRDVVPEVAGLGVFAKINNENWYTTDITQSGGFFPGSDITLNESNDSKYTIGIITNHDNSTVGTHSFGPAVSSNKVILSEYNTTTHEDVEYTSTTGTIKITAKTTNILYTIIEGTFSLTARHPTNGTTVTVTDGTFKSVYTNY</sequence>
<accession>A0A0A2M3B3</accession>
<keyword evidence="3" id="KW-1185">Reference proteome</keyword>
<comment type="caution">
    <text evidence="2">The sequence shown here is derived from an EMBL/GenBank/DDBJ whole genome shotgun (WGS) entry which is preliminary data.</text>
</comment>
<evidence type="ECO:0000313" key="2">
    <source>
        <dbReference type="EMBL" id="KGO85963.1"/>
    </source>
</evidence>
<feature type="signal peptide" evidence="1">
    <location>
        <begin position="1"/>
        <end position="26"/>
    </location>
</feature>
<dbReference type="AlphaFoldDB" id="A0A0A2M3B3"/>
<proteinExistence type="predicted"/>
<evidence type="ECO:0000313" key="3">
    <source>
        <dbReference type="Proteomes" id="UP000030152"/>
    </source>
</evidence>
<dbReference type="OrthoDB" id="1329515at2"/>
<evidence type="ECO:0008006" key="4">
    <source>
        <dbReference type="Google" id="ProtNLM"/>
    </source>
</evidence>
<protein>
    <recommendedName>
        <fullName evidence="4">Lipoprotein</fullName>
    </recommendedName>
</protein>
<organism evidence="2 3">
    <name type="scientific">Flavobacterium rivuli WB 3.3-2 = DSM 21788</name>
    <dbReference type="NCBI Taxonomy" id="1121895"/>
    <lineage>
        <taxon>Bacteria</taxon>
        <taxon>Pseudomonadati</taxon>
        <taxon>Bacteroidota</taxon>
        <taxon>Flavobacteriia</taxon>
        <taxon>Flavobacteriales</taxon>
        <taxon>Flavobacteriaceae</taxon>
        <taxon>Flavobacterium</taxon>
    </lineage>
</organism>
<feature type="chain" id="PRO_5002002676" description="Lipoprotein" evidence="1">
    <location>
        <begin position="27"/>
        <end position="298"/>
    </location>
</feature>
<dbReference type="STRING" id="1121895.GCA_000378485_03525"/>
<evidence type="ECO:0000256" key="1">
    <source>
        <dbReference type="SAM" id="SignalP"/>
    </source>
</evidence>
<dbReference type="RefSeq" id="WP_020214701.1">
    <property type="nucleotide sequence ID" value="NZ_JRLX01000014.1"/>
</dbReference>
<dbReference type="Proteomes" id="UP000030152">
    <property type="component" value="Unassembled WGS sequence"/>
</dbReference>
<keyword evidence="1" id="KW-0732">Signal</keyword>